<proteinExistence type="predicted"/>
<feature type="compositionally biased region" description="Basic and acidic residues" evidence="1">
    <location>
        <begin position="153"/>
        <end position="179"/>
    </location>
</feature>
<dbReference type="EMBL" id="CDMZ01002482">
    <property type="protein sequence ID" value="CEM42576.1"/>
    <property type="molecule type" value="Genomic_DNA"/>
</dbReference>
<dbReference type="SUPFAM" id="SSF49599">
    <property type="entry name" value="TRAF domain-like"/>
    <property type="match status" value="1"/>
</dbReference>
<feature type="compositionally biased region" description="Gly residues" evidence="1">
    <location>
        <begin position="554"/>
        <end position="570"/>
    </location>
</feature>
<reference evidence="3" key="1">
    <citation type="submission" date="2014-11" db="EMBL/GenBank/DDBJ databases">
        <authorList>
            <person name="Otto D Thomas"/>
            <person name="Naeem Raeece"/>
        </authorList>
    </citation>
    <scope>NUCLEOTIDE SEQUENCE</scope>
</reference>
<feature type="region of interest" description="Disordered" evidence="1">
    <location>
        <begin position="431"/>
        <end position="482"/>
    </location>
</feature>
<feature type="compositionally biased region" description="Basic and acidic residues" evidence="1">
    <location>
        <begin position="880"/>
        <end position="918"/>
    </location>
</feature>
<feature type="region of interest" description="Disordered" evidence="1">
    <location>
        <begin position="126"/>
        <end position="179"/>
    </location>
</feature>
<feature type="compositionally biased region" description="Basic and acidic residues" evidence="1">
    <location>
        <begin position="741"/>
        <end position="813"/>
    </location>
</feature>
<dbReference type="PANTHER" id="PTHR36812:SF9">
    <property type="entry name" value="MYB-LIKE PROTEIN X ISOFORM X1"/>
    <property type="match status" value="1"/>
</dbReference>
<sequence>MGSSLSCTVRSDRVETDGGQGGTPLEKSRLRRLLNAQQTNTQNSTSREASPVSGTSEKKNDQSRSPKGLDFHVLVHCIYKECRKGSELTLKEKMEVLRLSVEEGKADTASAVFLALVKIHGALRAEPKKEKDPLPALPSPPPVSSSLDPPTDPPDHKQEGRKEKSADAEKSTKKEKHVDETEACAAAVAQLAPSALRVALQGNAQSVPPSRRLRLIREAERIAGELPEGAAAELDSALKTILPQSWQASFDGQTCRVWNYWKLGGGERSVHFVQSRLDRGLKVGGKCRVSVRFLGGLDWDRDEDPLPPRAFSKTQGNLTTFICYRTTRMARLQRELTKARAGKRKTSSAAQVSSEKETDKKQTEAPASSSEEKGKIGIDEVENGGGGVGEVSFRIFVEYRALQSVLFPSQPSESSALPPLTADEFRQIFPTPSSRSEASGAASEDEQEGKNERGEKETEQSDKRAEGKKKESKKEECPPWAPISVVELSGETRWCSLGLEGESGAPLFPLLAHEEHLPLPSGYCMRPFPSRSLVDEVDEAEAGRKEVQSARAGSGRGAGGGEQGSGGGAGRSDHPAVGAASSRRQQHVGGNGWGCSSPQSREEKEWEKQQLDKMYSASKTKEKTKKNEGGASSSSAYPPGGPVSPSLVSPQGTPLVWYPGLLGLSPSETIRILKAERDKEREKEKKAKTPNVSADVKHKADKDKGKALATGGGGKTAGSSVPKTKSSSPPLPTSSKTKRGPGQDEARDPKQEERKDKKEVGKKANGEEEKAKEKVEKKERKERERTEKEKEISCLSEEEKKEQEGKKKEEEKSMSNAPKIPPHFKSTDETDEKEGEKRKQDPPDPSQPPSAEKKKTEEQKTAEPGKGKACQTEPLSPRAQLKEGQEAACEKRKSEKALEQRETEPKGQDRKDIEKTTTVDKSTPADIDSFEEEEEEKKKKEKKQQKGSEDREGGANEEAKKEKEKETEAGQKREAEEVEQKNREEKETPEAISAPEKDTKRENNIEKEKKEKDDAIPPPSSAPADEEKRDLREKQTSNRPSSKERKEPEKETAKPPTAPTVTFPVEGHEKEKKEKGKEKSRTKDKHKEKEKERKPETDKENRLFPSTYKSTRCICDGCGKSIDYEKEGAWHAATDQYDLCALCGDVWPYPPAREVHLADEKNALWVLPHIANWVSVCGKGQGIASNPFNLSGVEGLTLSFYPNGNKADCLSGHCSLFLNAPAGTFWEFRMQVGDSAAADSSHEFKESDKGWGFKNFCALDAFVDKASDSVRLKLEVLEDVSRRLHRSFTKEEDSFVRDLAPEARERLLQGIVDLESYRSNKGRKEGEPADLSSPGAPLRLRLLALEVSQTRQDETRREREDKT</sequence>
<evidence type="ECO:0000256" key="1">
    <source>
        <dbReference type="SAM" id="MobiDB-lite"/>
    </source>
</evidence>
<feature type="compositionally biased region" description="Basic and acidic residues" evidence="1">
    <location>
        <begin position="600"/>
        <end position="611"/>
    </location>
</feature>
<feature type="compositionally biased region" description="Basic and acidic residues" evidence="1">
    <location>
        <begin position="1025"/>
        <end position="1053"/>
    </location>
</feature>
<feature type="compositionally biased region" description="Low complexity" evidence="1">
    <location>
        <begin position="629"/>
        <end position="650"/>
    </location>
</feature>
<feature type="compositionally biased region" description="Basic and acidic residues" evidence="1">
    <location>
        <begin position="1066"/>
        <end position="1102"/>
    </location>
</feature>
<feature type="compositionally biased region" description="Polar residues" evidence="1">
    <location>
        <begin position="35"/>
        <end position="55"/>
    </location>
</feature>
<dbReference type="InterPro" id="IPR002083">
    <property type="entry name" value="MATH/TRAF_dom"/>
</dbReference>
<feature type="compositionally biased region" description="Basic and acidic residues" evidence="1">
    <location>
        <begin position="56"/>
        <end position="67"/>
    </location>
</feature>
<feature type="compositionally biased region" description="Basic and acidic residues" evidence="1">
    <location>
        <begin position="619"/>
        <end position="628"/>
    </location>
</feature>
<evidence type="ECO:0000259" key="2">
    <source>
        <dbReference type="PROSITE" id="PS50144"/>
    </source>
</evidence>
<name>A0A0G4HES3_9ALVE</name>
<feature type="compositionally biased region" description="Basic and acidic residues" evidence="1">
    <location>
        <begin position="695"/>
        <end position="706"/>
    </location>
</feature>
<dbReference type="CDD" id="cd00121">
    <property type="entry name" value="MATH"/>
    <property type="match status" value="1"/>
</dbReference>
<dbReference type="PROSITE" id="PS50144">
    <property type="entry name" value="MATH"/>
    <property type="match status" value="1"/>
</dbReference>
<dbReference type="InterPro" id="IPR008974">
    <property type="entry name" value="TRAF-like"/>
</dbReference>
<dbReference type="VEuPathDB" id="CryptoDB:Cvel_6589"/>
<feature type="region of interest" description="Disordered" evidence="1">
    <location>
        <begin position="536"/>
        <end position="1102"/>
    </location>
</feature>
<organism evidence="3">
    <name type="scientific">Chromera velia CCMP2878</name>
    <dbReference type="NCBI Taxonomy" id="1169474"/>
    <lineage>
        <taxon>Eukaryota</taxon>
        <taxon>Sar</taxon>
        <taxon>Alveolata</taxon>
        <taxon>Colpodellida</taxon>
        <taxon>Chromeraceae</taxon>
        <taxon>Chromera</taxon>
    </lineage>
</organism>
<feature type="compositionally biased region" description="Low complexity" evidence="1">
    <location>
        <begin position="717"/>
        <end position="728"/>
    </location>
</feature>
<feature type="compositionally biased region" description="Basic and acidic residues" evidence="1">
    <location>
        <begin position="1318"/>
        <end position="1327"/>
    </location>
</feature>
<dbReference type="PANTHER" id="PTHR36812">
    <property type="entry name" value="NEUROFILAMENT TRIPLET M PROTEIN-LIKE PROTEIN"/>
    <property type="match status" value="1"/>
</dbReference>
<feature type="compositionally biased region" description="Low complexity" evidence="1">
    <location>
        <begin position="433"/>
        <end position="442"/>
    </location>
</feature>
<protein>
    <recommendedName>
        <fullName evidence="2">MATH domain-containing protein</fullName>
    </recommendedName>
</protein>
<dbReference type="Gene3D" id="2.60.210.10">
    <property type="entry name" value="Apoptosis, Tumor Necrosis Factor Receptor Associated Protein 2, Chain A"/>
    <property type="match status" value="1"/>
</dbReference>
<feature type="region of interest" description="Disordered" evidence="1">
    <location>
        <begin position="337"/>
        <end position="384"/>
    </location>
</feature>
<feature type="compositionally biased region" description="Basic and acidic residues" evidence="1">
    <location>
        <begin position="944"/>
        <end position="1015"/>
    </location>
</feature>
<feature type="domain" description="MATH" evidence="2">
    <location>
        <begin position="1160"/>
        <end position="1276"/>
    </location>
</feature>
<gene>
    <name evidence="3" type="ORF">Cvel_6589</name>
</gene>
<feature type="compositionally biased region" description="Basic and acidic residues" evidence="1">
    <location>
        <begin position="448"/>
        <end position="477"/>
    </location>
</feature>
<feature type="region of interest" description="Disordered" evidence="1">
    <location>
        <begin position="1318"/>
        <end position="1337"/>
    </location>
</feature>
<feature type="compositionally biased region" description="Basic and acidic residues" evidence="1">
    <location>
        <begin position="671"/>
        <end position="687"/>
    </location>
</feature>
<feature type="compositionally biased region" description="Basic and acidic residues" evidence="1">
    <location>
        <begin position="354"/>
        <end position="363"/>
    </location>
</feature>
<accession>A0A0G4HES3</accession>
<evidence type="ECO:0000313" key="3">
    <source>
        <dbReference type="EMBL" id="CEM42576.1"/>
    </source>
</evidence>
<feature type="compositionally biased region" description="Basic and acidic residues" evidence="1">
    <location>
        <begin position="851"/>
        <end position="866"/>
    </location>
</feature>
<feature type="region of interest" description="Disordered" evidence="1">
    <location>
        <begin position="1"/>
        <end position="67"/>
    </location>
</feature>